<accession>A0A520XGC1</accession>
<proteinExistence type="predicted"/>
<evidence type="ECO:0000313" key="1">
    <source>
        <dbReference type="EMBL" id="RZV40233.1"/>
    </source>
</evidence>
<dbReference type="AlphaFoldDB" id="A0A520XGC1"/>
<protein>
    <submittedName>
        <fullName evidence="1">Uncharacterized protein</fullName>
    </submittedName>
</protein>
<sequence>MGYESTFDYSFSLDVKIKDIEELNEKIAKLDSGMGEAKILNLVRKDSTEYYEIEMDDYYGKFYDSEDFAELLSKHIVKGSADLIWTGEDGGIEAIRVYPDKTEDLECVYVPEYMADEVREYINSLCKNG</sequence>
<gene>
    <name evidence="1" type="ORF">EVJ48_01705</name>
</gene>
<dbReference type="EMBL" id="SHMQ01000002">
    <property type="protein sequence ID" value="RZV40233.1"/>
    <property type="molecule type" value="Genomic_DNA"/>
</dbReference>
<evidence type="ECO:0000313" key="2">
    <source>
        <dbReference type="Proteomes" id="UP000322454"/>
    </source>
</evidence>
<comment type="caution">
    <text evidence="1">The sequence shown here is derived from an EMBL/GenBank/DDBJ whole genome shotgun (WGS) entry which is preliminary data.</text>
</comment>
<reference evidence="1 2" key="1">
    <citation type="submission" date="2019-01" db="EMBL/GenBank/DDBJ databases">
        <title>Insights into ecological role of a new deltaproteobacterial order Candidatus Sinidesulfobacterales (Sva0485) by metagenomics and metatranscriptomics.</title>
        <authorList>
            <person name="Tan S."/>
            <person name="Liu J."/>
            <person name="Fang Y."/>
            <person name="Hedlund B."/>
            <person name="Lian Z.-H."/>
            <person name="Huang L.-Y."/>
            <person name="Li J.-T."/>
            <person name="Huang L.-N."/>
            <person name="Li W.-J."/>
            <person name="Jiang H.-C."/>
            <person name="Dong H.-L."/>
            <person name="Shu W.-S."/>
        </authorList>
    </citation>
    <scope>NUCLEOTIDE SEQUENCE [LARGE SCALE GENOMIC DNA]</scope>
    <source>
        <strain evidence="1">AP4</strain>
    </source>
</reference>
<name>A0A520XGC1_9DELT</name>
<organism evidence="1 2">
    <name type="scientific">Candidatus Acidulodesulfobacterium acidiphilum</name>
    <dbReference type="NCBI Taxonomy" id="2597224"/>
    <lineage>
        <taxon>Bacteria</taxon>
        <taxon>Deltaproteobacteria</taxon>
        <taxon>Candidatus Acidulodesulfobacterales</taxon>
        <taxon>Candidatus Acidulodesulfobacterium</taxon>
    </lineage>
</organism>
<dbReference type="Proteomes" id="UP000322454">
    <property type="component" value="Unassembled WGS sequence"/>
</dbReference>